<dbReference type="STRING" id="75913.A0A0K0F5E1"/>
<proteinExistence type="predicted"/>
<keyword evidence="2" id="KW-1185">Reference proteome</keyword>
<dbReference type="AlphaFoldDB" id="A0A0K0F5E1"/>
<keyword evidence="1" id="KW-0472">Membrane</keyword>
<feature type="transmembrane region" description="Helical" evidence="1">
    <location>
        <begin position="601"/>
        <end position="634"/>
    </location>
</feature>
<dbReference type="Proteomes" id="UP000035680">
    <property type="component" value="Unassembled WGS sequence"/>
</dbReference>
<sequence>MLFLSIKNGIQSLNDYKIIGDVRDGNENSESGYKINEKLSKLLMYNGSLSVPNHLSINSRKIFYINFEKYQESSSGYVFNINMKLKLSEDSYPTKLFVPSAANRNYIDFTLLKCEFGLTMIDNQLNETTFYTSTNLITVDYAILILLKSSTKKIHYTTVPYFSQIFLLYPCPYSKYTTEYSNIKYIPDKYVLENGVFFFNYEKPSHLFIPIFQSSNGNNFFACGILRQPTLPDIILGYKLESNGNEVLRKKIEETTIQTIDSCSEPYENNKVIYTYLDEDSQFTNSKIFINTKKDSNEYVNQKKYFYNLNNLDRNIFNNTNTTDEIFIIPSCIVTSEDKNFIITPTVDDLKIINHENVWYLYINDSNSDGNFSVRCLSEVNNVNEKHYKNYYSKGADILVIKKDSVNNKQLKGDKLLMLSKESLKSYGEYTCNVDKIAKSLNRKSLQVKNVYILPENYMTIALQPANVLYNKNSYPHCKKVHPNVGKLIKIEVSNDKSETIGLLEIFHSTSVFDVTKDFVNFIPLHPEYRITINCNYQTMTKSFFTTVQNFTIYNSSDKRNNQHPNNKANMIYPFMNLSGYLTNIEPNDKQISRPISEQDAILFSSIPFIILGILTFLIILLTIIFVIGQLVIFKQYERYNQPENINDMNA</sequence>
<organism evidence="2 3">
    <name type="scientific">Strongyloides venezuelensis</name>
    <name type="common">Threadworm</name>
    <dbReference type="NCBI Taxonomy" id="75913"/>
    <lineage>
        <taxon>Eukaryota</taxon>
        <taxon>Metazoa</taxon>
        <taxon>Ecdysozoa</taxon>
        <taxon>Nematoda</taxon>
        <taxon>Chromadorea</taxon>
        <taxon>Rhabditida</taxon>
        <taxon>Tylenchina</taxon>
        <taxon>Panagrolaimomorpha</taxon>
        <taxon>Strongyloidoidea</taxon>
        <taxon>Strongyloididae</taxon>
        <taxon>Strongyloides</taxon>
    </lineage>
</organism>
<name>A0A0K0F5E1_STRVS</name>
<reference evidence="2" key="1">
    <citation type="submission" date="2014-07" db="EMBL/GenBank/DDBJ databases">
        <authorList>
            <person name="Martin A.A"/>
            <person name="De Silva N."/>
        </authorList>
    </citation>
    <scope>NUCLEOTIDE SEQUENCE</scope>
</reference>
<reference evidence="3" key="2">
    <citation type="submission" date="2015-08" db="UniProtKB">
        <authorList>
            <consortium name="WormBaseParasite"/>
        </authorList>
    </citation>
    <scope>IDENTIFICATION</scope>
</reference>
<evidence type="ECO:0000256" key="1">
    <source>
        <dbReference type="SAM" id="Phobius"/>
    </source>
</evidence>
<dbReference type="WBParaSite" id="SVE_0403200.1">
    <property type="protein sequence ID" value="SVE_0403200.1"/>
    <property type="gene ID" value="SVE_0403200"/>
</dbReference>
<protein>
    <submittedName>
        <fullName evidence="3">Ig-like domain-containing protein</fullName>
    </submittedName>
</protein>
<keyword evidence="1" id="KW-0812">Transmembrane</keyword>
<accession>A0A0K0F5E1</accession>
<keyword evidence="1" id="KW-1133">Transmembrane helix</keyword>
<evidence type="ECO:0000313" key="2">
    <source>
        <dbReference type="Proteomes" id="UP000035680"/>
    </source>
</evidence>
<evidence type="ECO:0000313" key="3">
    <source>
        <dbReference type="WBParaSite" id="SVE_0403200.1"/>
    </source>
</evidence>